<evidence type="ECO:0000313" key="2">
    <source>
        <dbReference type="Proteomes" id="UP000324800"/>
    </source>
</evidence>
<name>A0A5J4TDV8_9EUKA</name>
<comment type="caution">
    <text evidence="1">The sequence shown here is derived from an EMBL/GenBank/DDBJ whole genome shotgun (WGS) entry which is preliminary data.</text>
</comment>
<protein>
    <submittedName>
        <fullName evidence="1">Uncharacterized protein</fullName>
    </submittedName>
</protein>
<dbReference type="Proteomes" id="UP000324800">
    <property type="component" value="Unassembled WGS sequence"/>
</dbReference>
<sequence>MSKNSVKPEPSEPELFVNFDTPKFATKALVATAVEQPEMGNEIGKFLQAELQPTLQDIEHQLTLRQAVSERTQMLMVKVLEAMTGAQASEIDFWATNILDEQNGEAQRRQIQYLSLLHITSVPVPNENQTRSAVRLTKFCRTCKFWRYTTSEQAKNCWHTCVNNKKTIWQLIYLAGLKWIAEAMFSFHKLVKCVLSDSLDYVSSSQVYQLPNCLLVVHTSMPAVLR</sequence>
<dbReference type="EMBL" id="SNRW01032620">
    <property type="protein sequence ID" value="KAA6356656.1"/>
    <property type="molecule type" value="Genomic_DNA"/>
</dbReference>
<feature type="non-terminal residue" evidence="1">
    <location>
        <position position="226"/>
    </location>
</feature>
<reference evidence="1 2" key="1">
    <citation type="submission" date="2019-03" db="EMBL/GenBank/DDBJ databases">
        <title>Single cell metagenomics reveals metabolic interactions within the superorganism composed of flagellate Streblomastix strix and complex community of Bacteroidetes bacteria on its surface.</title>
        <authorList>
            <person name="Treitli S.C."/>
            <person name="Kolisko M."/>
            <person name="Husnik F."/>
            <person name="Keeling P."/>
            <person name="Hampl V."/>
        </authorList>
    </citation>
    <scope>NUCLEOTIDE SEQUENCE [LARGE SCALE GENOMIC DNA]</scope>
    <source>
        <strain evidence="1">ST1C</strain>
    </source>
</reference>
<accession>A0A5J4TDV8</accession>
<organism evidence="1 2">
    <name type="scientific">Streblomastix strix</name>
    <dbReference type="NCBI Taxonomy" id="222440"/>
    <lineage>
        <taxon>Eukaryota</taxon>
        <taxon>Metamonada</taxon>
        <taxon>Preaxostyla</taxon>
        <taxon>Oxymonadida</taxon>
        <taxon>Streblomastigidae</taxon>
        <taxon>Streblomastix</taxon>
    </lineage>
</organism>
<proteinExistence type="predicted"/>
<dbReference type="AlphaFoldDB" id="A0A5J4TDV8"/>
<evidence type="ECO:0000313" key="1">
    <source>
        <dbReference type="EMBL" id="KAA6356656.1"/>
    </source>
</evidence>
<gene>
    <name evidence="1" type="ORF">EZS28_047817</name>
</gene>